<dbReference type="EMBL" id="BTRK01000003">
    <property type="protein sequence ID" value="GMR42546.1"/>
    <property type="molecule type" value="Genomic_DNA"/>
</dbReference>
<protein>
    <submittedName>
        <fullName evidence="1">Uncharacterized protein</fullName>
    </submittedName>
</protein>
<feature type="non-terminal residue" evidence="1">
    <location>
        <position position="98"/>
    </location>
</feature>
<evidence type="ECO:0000313" key="2">
    <source>
        <dbReference type="Proteomes" id="UP001328107"/>
    </source>
</evidence>
<keyword evidence="2" id="KW-1185">Reference proteome</keyword>
<dbReference type="Proteomes" id="UP001328107">
    <property type="component" value="Unassembled WGS sequence"/>
</dbReference>
<organism evidence="1 2">
    <name type="scientific">Pristionchus mayeri</name>
    <dbReference type="NCBI Taxonomy" id="1317129"/>
    <lineage>
        <taxon>Eukaryota</taxon>
        <taxon>Metazoa</taxon>
        <taxon>Ecdysozoa</taxon>
        <taxon>Nematoda</taxon>
        <taxon>Chromadorea</taxon>
        <taxon>Rhabditida</taxon>
        <taxon>Rhabditina</taxon>
        <taxon>Diplogasteromorpha</taxon>
        <taxon>Diplogasteroidea</taxon>
        <taxon>Neodiplogasteridae</taxon>
        <taxon>Pristionchus</taxon>
    </lineage>
</organism>
<name>A0AAN5CH25_9BILA</name>
<dbReference type="AlphaFoldDB" id="A0AAN5CH25"/>
<accession>A0AAN5CH25</accession>
<reference evidence="2" key="1">
    <citation type="submission" date="2022-10" db="EMBL/GenBank/DDBJ databases">
        <title>Genome assembly of Pristionchus species.</title>
        <authorList>
            <person name="Yoshida K."/>
            <person name="Sommer R.J."/>
        </authorList>
    </citation>
    <scope>NUCLEOTIDE SEQUENCE [LARGE SCALE GENOMIC DNA]</scope>
    <source>
        <strain evidence="2">RS5460</strain>
    </source>
</reference>
<proteinExistence type="predicted"/>
<comment type="caution">
    <text evidence="1">The sequence shown here is derived from an EMBL/GenBank/DDBJ whole genome shotgun (WGS) entry which is preliminary data.</text>
</comment>
<sequence length="98" mass="10846">PIFFSRSSTSFSPKLKEQARMLLCLNPQTPGWGSDHRISWASPLGVVMGLSNLRMSSNECSRGESPDCIHRILPETTAAKGRKEKTSLNFLYTSFALA</sequence>
<gene>
    <name evidence="1" type="ORF">PMAYCL1PPCAC_12741</name>
</gene>
<evidence type="ECO:0000313" key="1">
    <source>
        <dbReference type="EMBL" id="GMR42546.1"/>
    </source>
</evidence>
<feature type="non-terminal residue" evidence="1">
    <location>
        <position position="1"/>
    </location>
</feature>